<reference evidence="3" key="1">
    <citation type="submission" date="2020-05" db="EMBL/GenBank/DDBJ databases">
        <title>WGS assembly of Panicum virgatum.</title>
        <authorList>
            <person name="Lovell J.T."/>
            <person name="Jenkins J."/>
            <person name="Shu S."/>
            <person name="Juenger T.E."/>
            <person name="Schmutz J."/>
        </authorList>
    </citation>
    <scope>NUCLEOTIDE SEQUENCE</scope>
    <source>
        <strain evidence="3">AP13</strain>
    </source>
</reference>
<evidence type="ECO:0000313" key="3">
    <source>
        <dbReference type="EMBL" id="KAG2561641.1"/>
    </source>
</evidence>
<keyword evidence="4" id="KW-1185">Reference proteome</keyword>
<evidence type="ECO:0000313" key="4">
    <source>
        <dbReference type="Proteomes" id="UP000823388"/>
    </source>
</evidence>
<feature type="compositionally biased region" description="Acidic residues" evidence="2">
    <location>
        <begin position="139"/>
        <end position="160"/>
    </location>
</feature>
<dbReference type="EMBL" id="CM029051">
    <property type="protein sequence ID" value="KAG2561641.1"/>
    <property type="molecule type" value="Genomic_DNA"/>
</dbReference>
<sequence>MADVSGTSLDVAECPVGLFPTADCHDPEWSFRVEHCAHLLGDSAGDTVRMMVRFMNAQLHHQELQCPRKLDRKIIQVEELQAAVTARDEDQIVESDAIISQRNIVIEFLQEQVQDLTSELEDANAYIEFLQVQLMPPDDPNEPAGNEEEDPEDIEGVSDLDSEHEGLEPEAQSSDLSLDSESSVGNLDDF</sequence>
<evidence type="ECO:0000256" key="2">
    <source>
        <dbReference type="SAM" id="MobiDB-lite"/>
    </source>
</evidence>
<feature type="coiled-coil region" evidence="1">
    <location>
        <begin position="106"/>
        <end position="133"/>
    </location>
</feature>
<protein>
    <submittedName>
        <fullName evidence="3">Uncharacterized protein</fullName>
    </submittedName>
</protein>
<feature type="region of interest" description="Disordered" evidence="2">
    <location>
        <begin position="135"/>
        <end position="190"/>
    </location>
</feature>
<organism evidence="3 4">
    <name type="scientific">Panicum virgatum</name>
    <name type="common">Blackwell switchgrass</name>
    <dbReference type="NCBI Taxonomy" id="38727"/>
    <lineage>
        <taxon>Eukaryota</taxon>
        <taxon>Viridiplantae</taxon>
        <taxon>Streptophyta</taxon>
        <taxon>Embryophyta</taxon>
        <taxon>Tracheophyta</taxon>
        <taxon>Spermatophyta</taxon>
        <taxon>Magnoliopsida</taxon>
        <taxon>Liliopsida</taxon>
        <taxon>Poales</taxon>
        <taxon>Poaceae</taxon>
        <taxon>PACMAD clade</taxon>
        <taxon>Panicoideae</taxon>
        <taxon>Panicodae</taxon>
        <taxon>Paniceae</taxon>
        <taxon>Panicinae</taxon>
        <taxon>Panicum</taxon>
        <taxon>Panicum sect. Hiantes</taxon>
    </lineage>
</organism>
<gene>
    <name evidence="3" type="ORF">PVAP13_8KG169609</name>
</gene>
<evidence type="ECO:0000256" key="1">
    <source>
        <dbReference type="SAM" id="Coils"/>
    </source>
</evidence>
<name>A0A8T0PHL4_PANVG</name>
<comment type="caution">
    <text evidence="3">The sequence shown here is derived from an EMBL/GenBank/DDBJ whole genome shotgun (WGS) entry which is preliminary data.</text>
</comment>
<proteinExistence type="predicted"/>
<accession>A0A8T0PHL4</accession>
<dbReference type="AlphaFoldDB" id="A0A8T0PHL4"/>
<feature type="compositionally biased region" description="Low complexity" evidence="2">
    <location>
        <begin position="173"/>
        <end position="183"/>
    </location>
</feature>
<dbReference type="Proteomes" id="UP000823388">
    <property type="component" value="Chromosome 8K"/>
</dbReference>
<keyword evidence="1" id="KW-0175">Coiled coil</keyword>